<name>A0ABS5FC71_9BRAD</name>
<gene>
    <name evidence="1" type="ORF">JQ615_03215</name>
</gene>
<sequence length="125" mass="13255">MPERTVLTTIICSATALGLLGASVRAETPSGCREPQTGTDSVPIFSPPLANVVTGTGRLQFYSAPNLRCPIAGVFVIPKDELVAYAQTDDGWSSVMYVNPRTGNDVSGWVRSARLKITGTMGPKQ</sequence>
<dbReference type="RefSeq" id="WP_212491734.1">
    <property type="nucleotide sequence ID" value="NZ_JAFCJH010000002.1"/>
</dbReference>
<evidence type="ECO:0000313" key="1">
    <source>
        <dbReference type="EMBL" id="MBR0794392.1"/>
    </source>
</evidence>
<protein>
    <recommendedName>
        <fullName evidence="3">SH3b domain-containing protein</fullName>
    </recommendedName>
</protein>
<evidence type="ECO:0000313" key="2">
    <source>
        <dbReference type="Proteomes" id="UP001315278"/>
    </source>
</evidence>
<reference evidence="2" key="1">
    <citation type="journal article" date="2021" name="ISME J.">
        <title>Evolutionary origin and ecological implication of a unique nif island in free-living Bradyrhizobium lineages.</title>
        <authorList>
            <person name="Tao J."/>
        </authorList>
    </citation>
    <scope>NUCLEOTIDE SEQUENCE [LARGE SCALE GENOMIC DNA]</scope>
    <source>
        <strain evidence="2">SZCCT0434</strain>
    </source>
</reference>
<evidence type="ECO:0008006" key="3">
    <source>
        <dbReference type="Google" id="ProtNLM"/>
    </source>
</evidence>
<keyword evidence="2" id="KW-1185">Reference proteome</keyword>
<accession>A0ABS5FC71</accession>
<dbReference type="Proteomes" id="UP001315278">
    <property type="component" value="Unassembled WGS sequence"/>
</dbReference>
<organism evidence="1 2">
    <name type="scientific">Bradyrhizobium jicamae</name>
    <dbReference type="NCBI Taxonomy" id="280332"/>
    <lineage>
        <taxon>Bacteria</taxon>
        <taxon>Pseudomonadati</taxon>
        <taxon>Pseudomonadota</taxon>
        <taxon>Alphaproteobacteria</taxon>
        <taxon>Hyphomicrobiales</taxon>
        <taxon>Nitrobacteraceae</taxon>
        <taxon>Bradyrhizobium</taxon>
    </lineage>
</organism>
<dbReference type="EMBL" id="JAFCJH010000002">
    <property type="protein sequence ID" value="MBR0794392.1"/>
    <property type="molecule type" value="Genomic_DNA"/>
</dbReference>
<proteinExistence type="predicted"/>
<comment type="caution">
    <text evidence="1">The sequence shown here is derived from an EMBL/GenBank/DDBJ whole genome shotgun (WGS) entry which is preliminary data.</text>
</comment>